<dbReference type="Gramene" id="CDF41435">
    <property type="protein sequence ID" value="CDF41435"/>
    <property type="gene ID" value="CHC_T00000999001"/>
</dbReference>
<dbReference type="PhylomeDB" id="R7QVW0"/>
<sequence>LTGAAGFIGSSVAEVLLARGNEVIGLVRADLVDGAALDALFADEKTRPDVVVHLAAWAGVRPSIAKPMVYQRNNLEGTVRLLELARQHDVKPFVFASSSSVYGARDTVPFSEEDRVDDPISPYAATKKAGELLGYTYSHLFGLNFVGLRFFTVYGPRQRPEMAIHLFAQRILDGVTIRMHGDGSSSRDYTYIDDIVEGVIASIDRATTVDGYRIYNLGGSETTTLAELIAQIEDACGKKAIIDQVPDQPGDVPRTFADVSRAKEELGYNPRTPVAVGIPRFVEWLKNRRGD</sequence>
<evidence type="ECO:0000259" key="3">
    <source>
        <dbReference type="Pfam" id="PF01370"/>
    </source>
</evidence>
<dbReference type="GeneID" id="17319447"/>
<dbReference type="Gene3D" id="3.40.50.720">
    <property type="entry name" value="NAD(P)-binding Rossmann-like Domain"/>
    <property type="match status" value="1"/>
</dbReference>
<keyword evidence="5" id="KW-1185">Reference proteome</keyword>
<accession>R7QVW0</accession>
<dbReference type="KEGG" id="ccp:CHC_T00000999001"/>
<organism evidence="4 5">
    <name type="scientific">Chondrus crispus</name>
    <name type="common">Carrageen Irish moss</name>
    <name type="synonym">Polymorpha crispa</name>
    <dbReference type="NCBI Taxonomy" id="2769"/>
    <lineage>
        <taxon>Eukaryota</taxon>
        <taxon>Rhodophyta</taxon>
        <taxon>Florideophyceae</taxon>
        <taxon>Rhodymeniophycidae</taxon>
        <taxon>Gigartinales</taxon>
        <taxon>Gigartinaceae</taxon>
        <taxon>Chondrus</taxon>
    </lineage>
</organism>
<feature type="domain" description="NAD-dependent epimerase/dehydratase" evidence="3">
    <location>
        <begin position="1"/>
        <end position="218"/>
    </location>
</feature>
<reference evidence="5" key="1">
    <citation type="journal article" date="2013" name="Proc. Natl. Acad. Sci. U.S.A.">
        <title>Genome structure and metabolic features in the red seaweed Chondrus crispus shed light on evolution of the Archaeplastida.</title>
        <authorList>
            <person name="Collen J."/>
            <person name="Porcel B."/>
            <person name="Carre W."/>
            <person name="Ball S.G."/>
            <person name="Chaparro C."/>
            <person name="Tonon T."/>
            <person name="Barbeyron T."/>
            <person name="Michel G."/>
            <person name="Noel B."/>
            <person name="Valentin K."/>
            <person name="Elias M."/>
            <person name="Artiguenave F."/>
            <person name="Arun A."/>
            <person name="Aury J.M."/>
            <person name="Barbosa-Neto J.F."/>
            <person name="Bothwell J.H."/>
            <person name="Bouget F.Y."/>
            <person name="Brillet L."/>
            <person name="Cabello-Hurtado F."/>
            <person name="Capella-Gutierrez S."/>
            <person name="Charrier B."/>
            <person name="Cladiere L."/>
            <person name="Cock J.M."/>
            <person name="Coelho S.M."/>
            <person name="Colleoni C."/>
            <person name="Czjzek M."/>
            <person name="Da Silva C."/>
            <person name="Delage L."/>
            <person name="Denoeud F."/>
            <person name="Deschamps P."/>
            <person name="Dittami S.M."/>
            <person name="Gabaldon T."/>
            <person name="Gachon C.M."/>
            <person name="Groisillier A."/>
            <person name="Herve C."/>
            <person name="Jabbari K."/>
            <person name="Katinka M."/>
            <person name="Kloareg B."/>
            <person name="Kowalczyk N."/>
            <person name="Labadie K."/>
            <person name="Leblanc C."/>
            <person name="Lopez P.J."/>
            <person name="McLachlan D.H."/>
            <person name="Meslet-Cladiere L."/>
            <person name="Moustafa A."/>
            <person name="Nehr Z."/>
            <person name="Nyvall Collen P."/>
            <person name="Panaud O."/>
            <person name="Partensky F."/>
            <person name="Poulain J."/>
            <person name="Rensing S.A."/>
            <person name="Rousvoal S."/>
            <person name="Samson G."/>
            <person name="Symeonidi A."/>
            <person name="Weissenbach J."/>
            <person name="Zambounis A."/>
            <person name="Wincker P."/>
            <person name="Boyen C."/>
        </authorList>
    </citation>
    <scope>NUCLEOTIDE SEQUENCE [LARGE SCALE GENOMIC DNA]</scope>
    <source>
        <strain evidence="5">cv. Stackhouse</strain>
    </source>
</reference>
<dbReference type="STRING" id="2769.R7QVW0"/>
<evidence type="ECO:0000256" key="1">
    <source>
        <dbReference type="ARBA" id="ARBA00007637"/>
    </source>
</evidence>
<dbReference type="PANTHER" id="PTHR43574">
    <property type="entry name" value="EPIMERASE-RELATED"/>
    <property type="match status" value="1"/>
</dbReference>
<evidence type="ECO:0000256" key="2">
    <source>
        <dbReference type="ARBA" id="ARBA00023027"/>
    </source>
</evidence>
<dbReference type="InterPro" id="IPR036291">
    <property type="entry name" value="NAD(P)-bd_dom_sf"/>
</dbReference>
<evidence type="ECO:0000313" key="4">
    <source>
        <dbReference type="EMBL" id="CDF41435.1"/>
    </source>
</evidence>
<dbReference type="OrthoDB" id="1747at2759"/>
<gene>
    <name evidence="4" type="ORF">CHC_T00000999001</name>
</gene>
<dbReference type="AlphaFoldDB" id="R7QVW0"/>
<proteinExistence type="inferred from homology"/>
<dbReference type="SUPFAM" id="SSF51735">
    <property type="entry name" value="NAD(P)-binding Rossmann-fold domains"/>
    <property type="match status" value="1"/>
</dbReference>
<comment type="similarity">
    <text evidence="1">Belongs to the NAD(P)-dependent epimerase/dehydratase family.</text>
</comment>
<name>R7QVW0_CHOCR</name>
<dbReference type="InterPro" id="IPR001509">
    <property type="entry name" value="Epimerase_deHydtase"/>
</dbReference>
<evidence type="ECO:0000313" key="5">
    <source>
        <dbReference type="Proteomes" id="UP000012073"/>
    </source>
</evidence>
<dbReference type="Pfam" id="PF01370">
    <property type="entry name" value="Epimerase"/>
    <property type="match status" value="1"/>
</dbReference>
<dbReference type="EMBL" id="HG002380">
    <property type="protein sequence ID" value="CDF41435.1"/>
    <property type="molecule type" value="Genomic_DNA"/>
</dbReference>
<dbReference type="OMA" id="FAINYPP"/>
<keyword evidence="2" id="KW-0520">NAD</keyword>
<protein>
    <recommendedName>
        <fullName evidence="3">NAD-dependent epimerase/dehydratase domain-containing protein</fullName>
    </recommendedName>
</protein>
<feature type="non-terminal residue" evidence="4">
    <location>
        <position position="1"/>
    </location>
</feature>
<dbReference type="RefSeq" id="XP_005711729.1">
    <property type="nucleotide sequence ID" value="XM_005711672.1"/>
</dbReference>
<dbReference type="Proteomes" id="UP000012073">
    <property type="component" value="Unassembled WGS sequence"/>
</dbReference>
<dbReference type="PRINTS" id="PR01713">
    <property type="entry name" value="NUCEPIMERASE"/>
</dbReference>